<proteinExistence type="predicted"/>
<evidence type="ECO:0000256" key="1">
    <source>
        <dbReference type="SAM" id="SignalP"/>
    </source>
</evidence>
<gene>
    <name evidence="2" type="ORF">FUAX_17510</name>
</gene>
<keyword evidence="1" id="KW-0732">Signal</keyword>
<feature type="chain" id="PRO_5043806957" evidence="1">
    <location>
        <begin position="22"/>
        <end position="146"/>
    </location>
</feature>
<dbReference type="Proteomes" id="UP001348817">
    <property type="component" value="Chromosome"/>
</dbReference>
<keyword evidence="3" id="KW-1185">Reference proteome</keyword>
<dbReference type="AlphaFoldDB" id="A0AAU9D4C3"/>
<protein>
    <submittedName>
        <fullName evidence="2">Uncharacterized protein</fullName>
    </submittedName>
</protein>
<feature type="signal peptide" evidence="1">
    <location>
        <begin position="1"/>
        <end position="21"/>
    </location>
</feature>
<evidence type="ECO:0000313" key="2">
    <source>
        <dbReference type="EMBL" id="BDD09319.1"/>
    </source>
</evidence>
<accession>A0AAU9D4C3</accession>
<reference evidence="2 3" key="1">
    <citation type="submission" date="2021-12" db="EMBL/GenBank/DDBJ databases">
        <title>Genome sequencing of bacteria with rrn-lacking chromosome and rrn-plasmid.</title>
        <authorList>
            <person name="Anda M."/>
            <person name="Iwasaki W."/>
        </authorList>
    </citation>
    <scope>NUCLEOTIDE SEQUENCE [LARGE SCALE GENOMIC DNA]</scope>
    <source>
        <strain evidence="2 3">DSM 100852</strain>
    </source>
</reference>
<evidence type="ECO:0000313" key="3">
    <source>
        <dbReference type="Proteomes" id="UP001348817"/>
    </source>
</evidence>
<sequence>MKRIISLFTLLLFFGLGTSQASPEESCPYLEYLWSFYDNPTSAGMAGKDGGYFGIELGAVKGDVYQPAMASAPSWVQFDGLEHYTDSPSVDLGVISEYELGFTIQPNDTDQVREGIIVISINDCLIEIPVKQEAGDPEVCECPCGH</sequence>
<dbReference type="RefSeq" id="WP_338394529.1">
    <property type="nucleotide sequence ID" value="NZ_AP025314.1"/>
</dbReference>
<name>A0AAU9D4C3_9BACT</name>
<dbReference type="EMBL" id="AP025314">
    <property type="protein sequence ID" value="BDD09319.1"/>
    <property type="molecule type" value="Genomic_DNA"/>
</dbReference>
<dbReference type="KEGG" id="fax:FUAX_17510"/>
<organism evidence="2 3">
    <name type="scientific">Fulvitalea axinellae</name>
    <dbReference type="NCBI Taxonomy" id="1182444"/>
    <lineage>
        <taxon>Bacteria</taxon>
        <taxon>Pseudomonadati</taxon>
        <taxon>Bacteroidota</taxon>
        <taxon>Cytophagia</taxon>
        <taxon>Cytophagales</taxon>
        <taxon>Persicobacteraceae</taxon>
        <taxon>Fulvitalea</taxon>
    </lineage>
</organism>